<gene>
    <name evidence="3" type="ORF">CYCCA115_LOCUS1925</name>
</gene>
<dbReference type="Proteomes" id="UP001295423">
    <property type="component" value="Unassembled WGS sequence"/>
</dbReference>
<evidence type="ECO:0000313" key="3">
    <source>
        <dbReference type="EMBL" id="CAJ1930392.1"/>
    </source>
</evidence>
<reference evidence="3" key="1">
    <citation type="submission" date="2023-08" db="EMBL/GenBank/DDBJ databases">
        <authorList>
            <person name="Audoor S."/>
            <person name="Bilcke G."/>
        </authorList>
    </citation>
    <scope>NUCLEOTIDE SEQUENCE</scope>
</reference>
<evidence type="ECO:0000256" key="2">
    <source>
        <dbReference type="SAM" id="MobiDB-lite"/>
    </source>
</evidence>
<keyword evidence="1" id="KW-0175">Coiled coil</keyword>
<organism evidence="3 4">
    <name type="scientific">Cylindrotheca closterium</name>
    <dbReference type="NCBI Taxonomy" id="2856"/>
    <lineage>
        <taxon>Eukaryota</taxon>
        <taxon>Sar</taxon>
        <taxon>Stramenopiles</taxon>
        <taxon>Ochrophyta</taxon>
        <taxon>Bacillariophyta</taxon>
        <taxon>Bacillariophyceae</taxon>
        <taxon>Bacillariophycidae</taxon>
        <taxon>Bacillariales</taxon>
        <taxon>Bacillariaceae</taxon>
        <taxon>Cylindrotheca</taxon>
    </lineage>
</organism>
<proteinExistence type="predicted"/>
<keyword evidence="4" id="KW-1185">Reference proteome</keyword>
<comment type="caution">
    <text evidence="3">The sequence shown here is derived from an EMBL/GenBank/DDBJ whole genome shotgun (WGS) entry which is preliminary data.</text>
</comment>
<feature type="region of interest" description="Disordered" evidence="2">
    <location>
        <begin position="301"/>
        <end position="324"/>
    </location>
</feature>
<dbReference type="AlphaFoldDB" id="A0AAD2CGY6"/>
<evidence type="ECO:0000256" key="1">
    <source>
        <dbReference type="SAM" id="Coils"/>
    </source>
</evidence>
<feature type="compositionally biased region" description="Polar residues" evidence="2">
    <location>
        <begin position="301"/>
        <end position="314"/>
    </location>
</feature>
<dbReference type="EMBL" id="CAKOGP040000113">
    <property type="protein sequence ID" value="CAJ1930392.1"/>
    <property type="molecule type" value="Genomic_DNA"/>
</dbReference>
<protein>
    <submittedName>
        <fullName evidence="3">Uncharacterized protein</fullName>
    </submittedName>
</protein>
<accession>A0AAD2CGY6</accession>
<evidence type="ECO:0000313" key="4">
    <source>
        <dbReference type="Proteomes" id="UP001295423"/>
    </source>
</evidence>
<feature type="region of interest" description="Disordered" evidence="2">
    <location>
        <begin position="157"/>
        <end position="181"/>
    </location>
</feature>
<feature type="coiled-coil region" evidence="1">
    <location>
        <begin position="53"/>
        <end position="94"/>
    </location>
</feature>
<name>A0AAD2CGY6_9STRA</name>
<sequence length="324" mass="36389">MEQILREHSGLDDAFGVSDYSDDESLDESIKASIERIRQEASRMDLYIALDQIDSLQRENGAVQSTLRSTEAELDTLKEKVSSLTMERDLLKVDTNNLREDMTTLVEKMFEISCVAGTSSLAGSNHPTVHNDDSLSIIIDKSPIPPDVMVLNEPCRSFESAPSQSDDQLLPRRSKVGQTNRNEKVKLLSSKYNSIARAAALSHCSTITENCQSSIVESISEYQDKKQISPDPSLHMKKSTKAHSVPVYTLRPVERKRTIFCRLLRLMSSCSRSRQVAALQDQLDQLQSMVRLSITTTEQLQMRMSQPNQNSLGDSPSELRHLKD</sequence>